<reference evidence="2" key="1">
    <citation type="journal article" date="2022" name="bioRxiv">
        <title>Sequencing and chromosome-scale assembly of the giantPleurodeles waltlgenome.</title>
        <authorList>
            <person name="Brown T."/>
            <person name="Elewa A."/>
            <person name="Iarovenko S."/>
            <person name="Subramanian E."/>
            <person name="Araus A.J."/>
            <person name="Petzold A."/>
            <person name="Susuki M."/>
            <person name="Suzuki K.-i.T."/>
            <person name="Hayashi T."/>
            <person name="Toyoda A."/>
            <person name="Oliveira C."/>
            <person name="Osipova E."/>
            <person name="Leigh N.D."/>
            <person name="Simon A."/>
            <person name="Yun M.H."/>
        </authorList>
    </citation>
    <scope>NUCLEOTIDE SEQUENCE</scope>
    <source>
        <strain evidence="2">20211129_DDA</strain>
        <tissue evidence="2">Liver</tissue>
    </source>
</reference>
<proteinExistence type="predicted"/>
<protein>
    <submittedName>
        <fullName evidence="2">Uncharacterized protein</fullName>
    </submittedName>
</protein>
<dbReference type="EMBL" id="JANPWB010000012">
    <property type="protein sequence ID" value="KAJ1113424.1"/>
    <property type="molecule type" value="Genomic_DNA"/>
</dbReference>
<evidence type="ECO:0000256" key="1">
    <source>
        <dbReference type="SAM" id="MobiDB-lite"/>
    </source>
</evidence>
<evidence type="ECO:0000313" key="3">
    <source>
        <dbReference type="Proteomes" id="UP001066276"/>
    </source>
</evidence>
<feature type="compositionally biased region" description="Basic and acidic residues" evidence="1">
    <location>
        <begin position="1"/>
        <end position="19"/>
    </location>
</feature>
<sequence length="86" mass="9235">MSRGVQEKRIQAEGERRVEGAGVTGGDEGRIVQRQENIQEPGGLEKLSESGPEGSTALPAGWEVPRELSSHASGEAWPFQAHPTGW</sequence>
<evidence type="ECO:0000313" key="2">
    <source>
        <dbReference type="EMBL" id="KAJ1113424.1"/>
    </source>
</evidence>
<gene>
    <name evidence="2" type="ORF">NDU88_001670</name>
</gene>
<name>A0AAV7NE29_PLEWA</name>
<feature type="region of interest" description="Disordered" evidence="1">
    <location>
        <begin position="1"/>
        <end position="86"/>
    </location>
</feature>
<accession>A0AAV7NE29</accession>
<comment type="caution">
    <text evidence="2">The sequence shown here is derived from an EMBL/GenBank/DDBJ whole genome shotgun (WGS) entry which is preliminary data.</text>
</comment>
<dbReference type="AlphaFoldDB" id="A0AAV7NE29"/>
<dbReference type="Proteomes" id="UP001066276">
    <property type="component" value="Chromosome 8"/>
</dbReference>
<keyword evidence="3" id="KW-1185">Reference proteome</keyword>
<organism evidence="2 3">
    <name type="scientific">Pleurodeles waltl</name>
    <name type="common">Iberian ribbed newt</name>
    <dbReference type="NCBI Taxonomy" id="8319"/>
    <lineage>
        <taxon>Eukaryota</taxon>
        <taxon>Metazoa</taxon>
        <taxon>Chordata</taxon>
        <taxon>Craniata</taxon>
        <taxon>Vertebrata</taxon>
        <taxon>Euteleostomi</taxon>
        <taxon>Amphibia</taxon>
        <taxon>Batrachia</taxon>
        <taxon>Caudata</taxon>
        <taxon>Salamandroidea</taxon>
        <taxon>Salamandridae</taxon>
        <taxon>Pleurodelinae</taxon>
        <taxon>Pleurodeles</taxon>
    </lineage>
</organism>